<feature type="compositionally biased region" description="Acidic residues" evidence="1">
    <location>
        <begin position="400"/>
        <end position="410"/>
    </location>
</feature>
<dbReference type="PANTHER" id="PTHR13211">
    <property type="entry name" value="TELOMERASE CAJAL BODY PROTEIN 1"/>
    <property type="match status" value="1"/>
</dbReference>
<name>A0ABQ8QGQ1_9AGAR</name>
<organism evidence="2 3">
    <name type="scientific">Lentinula boryana</name>
    <dbReference type="NCBI Taxonomy" id="40481"/>
    <lineage>
        <taxon>Eukaryota</taxon>
        <taxon>Fungi</taxon>
        <taxon>Dikarya</taxon>
        <taxon>Basidiomycota</taxon>
        <taxon>Agaricomycotina</taxon>
        <taxon>Agaricomycetes</taxon>
        <taxon>Agaricomycetidae</taxon>
        <taxon>Agaricales</taxon>
        <taxon>Marasmiineae</taxon>
        <taxon>Omphalotaceae</taxon>
        <taxon>Lentinula</taxon>
    </lineage>
</organism>
<dbReference type="InterPro" id="IPR015943">
    <property type="entry name" value="WD40/YVTN_repeat-like_dom_sf"/>
</dbReference>
<feature type="compositionally biased region" description="Polar residues" evidence="1">
    <location>
        <begin position="301"/>
        <end position="315"/>
    </location>
</feature>
<dbReference type="InterPro" id="IPR036322">
    <property type="entry name" value="WD40_repeat_dom_sf"/>
</dbReference>
<gene>
    <name evidence="2" type="ORF">F5050DRAFT_1798947</name>
</gene>
<dbReference type="Gene3D" id="2.130.10.10">
    <property type="entry name" value="YVTN repeat-like/Quinoprotein amine dehydrogenase"/>
    <property type="match status" value="2"/>
</dbReference>
<dbReference type="EMBL" id="MU790578">
    <property type="protein sequence ID" value="KAJ3997588.1"/>
    <property type="molecule type" value="Genomic_DNA"/>
</dbReference>
<dbReference type="Proteomes" id="UP001163828">
    <property type="component" value="Unassembled WGS sequence"/>
</dbReference>
<dbReference type="InterPro" id="IPR001680">
    <property type="entry name" value="WD40_rpt"/>
</dbReference>
<accession>A0ABQ8QGQ1</accession>
<evidence type="ECO:0000256" key="1">
    <source>
        <dbReference type="SAM" id="MobiDB-lite"/>
    </source>
</evidence>
<dbReference type="InterPro" id="IPR051150">
    <property type="entry name" value="SWT21/TCAB1_mRNA_Telomere"/>
</dbReference>
<dbReference type="Pfam" id="PF00400">
    <property type="entry name" value="WD40"/>
    <property type="match status" value="1"/>
</dbReference>
<dbReference type="PANTHER" id="PTHR13211:SF0">
    <property type="entry name" value="TELOMERASE CAJAL BODY PROTEIN 1"/>
    <property type="match status" value="1"/>
</dbReference>
<evidence type="ECO:0000313" key="3">
    <source>
        <dbReference type="Proteomes" id="UP001163828"/>
    </source>
</evidence>
<protein>
    <submittedName>
        <fullName evidence="2">WD40-repeat-containing domain protein</fullName>
    </submittedName>
</protein>
<dbReference type="SUPFAM" id="SSF50978">
    <property type="entry name" value="WD40 repeat-like"/>
    <property type="match status" value="1"/>
</dbReference>
<comment type="caution">
    <text evidence="2">The sequence shown here is derived from an EMBL/GenBank/DDBJ whole genome shotgun (WGS) entry which is preliminary data.</text>
</comment>
<dbReference type="SMART" id="SM00320">
    <property type="entry name" value="WD40"/>
    <property type="match status" value="4"/>
</dbReference>
<sequence>MDGHFNAWSPPQYDLSHPPALDVALTLTDDLKFPQNFARITKWCPDGSVYLSQCENRSFQLGRPYALVTSVYSEDSTISHSTLVDPQSTLQSRQPAPIVDFEWYPTATSKDPATFCFVSSVRECPVKLLDASDGRLRASYPIIDHRERFIAPHSLAFNLTAQKLYCGFQDAIEVFDIANPGEGIRLATTPNKSSKDGLKGIISALAFCPSYESDVFAAGSLNANQCNIALFSESQGQTPLMFLDGGVSSGVMQLQFSSSKPHMLYASFRRDTRIFCWDIRYNSDQPLKVYASNPTPPASLSKAQVQTDSSSFKESTNQKHRFDIDITGKYLSVGRQDGNIMMYDLDNGFSAVPELQGEYPEPTMIPPTLVFPGHEDSIGSVAFHPTSSRLLSSSGSRNFDDDESDSDSDVDGFATSVSVHQRRRQPSVRDNSLKLWRF</sequence>
<evidence type="ECO:0000313" key="2">
    <source>
        <dbReference type="EMBL" id="KAJ3997588.1"/>
    </source>
</evidence>
<proteinExistence type="predicted"/>
<keyword evidence="3" id="KW-1185">Reference proteome</keyword>
<feature type="region of interest" description="Disordered" evidence="1">
    <location>
        <begin position="391"/>
        <end position="431"/>
    </location>
</feature>
<reference evidence="2" key="1">
    <citation type="submission" date="2022-08" db="EMBL/GenBank/DDBJ databases">
        <authorList>
            <consortium name="DOE Joint Genome Institute"/>
            <person name="Min B."/>
            <person name="Riley R."/>
            <person name="Sierra-Patev S."/>
            <person name="Naranjo-Ortiz M."/>
            <person name="Looney B."/>
            <person name="Konkel Z."/>
            <person name="Slot J.C."/>
            <person name="Sakamoto Y."/>
            <person name="Steenwyk J.L."/>
            <person name="Rokas A."/>
            <person name="Carro J."/>
            <person name="Camarero S."/>
            <person name="Ferreira P."/>
            <person name="Molpeceres G."/>
            <person name="Ruiz-Duenas F.J."/>
            <person name="Serrano A."/>
            <person name="Henrissat B."/>
            <person name="Drula E."/>
            <person name="Hughes K.W."/>
            <person name="Mata J.L."/>
            <person name="Ishikawa N.K."/>
            <person name="Vargas-Isla R."/>
            <person name="Ushijima S."/>
            <person name="Smith C.A."/>
            <person name="Ahrendt S."/>
            <person name="Andreopoulos W."/>
            <person name="He G."/>
            <person name="Labutti K."/>
            <person name="Lipzen A."/>
            <person name="Ng V."/>
            <person name="Sandor L."/>
            <person name="Barry K."/>
            <person name="Martinez A.T."/>
            <person name="Xiao Y."/>
            <person name="Gibbons J.G."/>
            <person name="Terashima K."/>
            <person name="Hibbett D.S."/>
            <person name="Grigoriev I.V."/>
        </authorList>
    </citation>
    <scope>NUCLEOTIDE SEQUENCE</scope>
    <source>
        <strain evidence="2">TFB10827</strain>
    </source>
</reference>
<feature type="region of interest" description="Disordered" evidence="1">
    <location>
        <begin position="292"/>
        <end position="316"/>
    </location>
</feature>